<comment type="catalytic activity">
    <reaction evidence="1 9">
        <text>an S-substituted glutathione + H2O = an S-substituted L-cysteinylglycine + L-glutamate</text>
        <dbReference type="Rhea" id="RHEA:59468"/>
        <dbReference type="ChEBI" id="CHEBI:15377"/>
        <dbReference type="ChEBI" id="CHEBI:29985"/>
        <dbReference type="ChEBI" id="CHEBI:90779"/>
        <dbReference type="ChEBI" id="CHEBI:143103"/>
        <dbReference type="EC" id="3.4.19.13"/>
    </reaction>
</comment>
<proteinExistence type="inferred from homology"/>
<evidence type="ECO:0000313" key="12">
    <source>
        <dbReference type="Proteomes" id="UP001501218"/>
    </source>
</evidence>
<dbReference type="Gene3D" id="3.60.20.40">
    <property type="match status" value="1"/>
</dbReference>
<keyword evidence="12" id="KW-1185">Reference proteome</keyword>
<evidence type="ECO:0000256" key="1">
    <source>
        <dbReference type="ARBA" id="ARBA00001049"/>
    </source>
</evidence>
<evidence type="ECO:0000256" key="3">
    <source>
        <dbReference type="ARBA" id="ARBA00009381"/>
    </source>
</evidence>
<sequence length="604" mass="63065">MIFARGAIVGRGLRVGISVVAALGLIAPMAQARPVEQPPPKRAVATGYGGAVSSVDPDATRIGLDVLSRGGTATDAAVATAAALGVTEPYSAGIGGGGFFVRYDAATGKVDTIDGRETAPAAADEGLFLDEDGNPLPFGEAVTSGLGVGVPGTPATWQRALDRWGTKSLGDVLEPAEELAREGFVVDRTFHDQTAENAERFADFPATQELFLPGGEPPEIGSVLRNPDLADTYRRLAREGTDEIYRGPIGRDIARTVTDPPVDPAAEREVRPGAMTAEDLADYRALDAEPTHVDYRGYDVYGQAPASSGGTTVGEALNILERTDLAAADEAGYLHRYLEAAKVAFADRNRWVGDPEFSDVPTEELTGDEFAAARECLISDDAVLPAPVAAGDPRGPQDCTARTSDAREPYEGPNTTHLTVADARGNVVSYTLTIEQTGGSAITVPGRGFLLNNELTDFSFTPNAPGQPDPNLPGPGKRPRSSMSPTIVLRDGEPVLAAGSPGGSTIITTVLQVLTGRLDRGMSLEQAIAEPRASQRNSDETDAEPGFLARPEADSLRRLGHRFAGTAEIGAATGVERLPDGRWVAAAESERRGGGAAGVVVPAP</sequence>
<protein>
    <recommendedName>
        <fullName evidence="9">Glutathione hydrolase proenzyme</fullName>
        <ecNumber evidence="9">2.3.2.2</ecNumber>
        <ecNumber evidence="9">3.4.19.13</ecNumber>
    </recommendedName>
    <component>
        <recommendedName>
            <fullName evidence="9">Glutathione hydrolase large chain</fullName>
        </recommendedName>
    </component>
    <component>
        <recommendedName>
            <fullName evidence="9">Glutathione hydrolase small chain</fullName>
        </recommendedName>
    </component>
</protein>
<evidence type="ECO:0000256" key="2">
    <source>
        <dbReference type="ARBA" id="ARBA00001089"/>
    </source>
</evidence>
<dbReference type="SUPFAM" id="SSF56235">
    <property type="entry name" value="N-terminal nucleophile aminohydrolases (Ntn hydrolases)"/>
    <property type="match status" value="1"/>
</dbReference>
<dbReference type="PRINTS" id="PR01210">
    <property type="entry name" value="GGTRANSPTASE"/>
</dbReference>
<keyword evidence="7 9" id="KW-0012">Acyltransferase</keyword>
<dbReference type="EC" id="3.4.19.13" evidence="9"/>
<gene>
    <name evidence="11" type="primary">ggt</name>
    <name evidence="11" type="ORF">GCM10009854_22460</name>
</gene>
<comment type="subunit">
    <text evidence="9">This enzyme consists of two polypeptide chains, which are synthesized in precursor form from a single polypeptide.</text>
</comment>
<comment type="pathway">
    <text evidence="9">Sulfur metabolism; glutathione metabolism.</text>
</comment>
<comment type="catalytic activity">
    <reaction evidence="2 9">
        <text>glutathione + H2O = L-cysteinylglycine + L-glutamate</text>
        <dbReference type="Rhea" id="RHEA:28807"/>
        <dbReference type="ChEBI" id="CHEBI:15377"/>
        <dbReference type="ChEBI" id="CHEBI:29985"/>
        <dbReference type="ChEBI" id="CHEBI:57925"/>
        <dbReference type="ChEBI" id="CHEBI:61694"/>
        <dbReference type="EC" id="3.4.19.13"/>
    </reaction>
</comment>
<dbReference type="EC" id="2.3.2.2" evidence="9"/>
<dbReference type="Proteomes" id="UP001501218">
    <property type="component" value="Unassembled WGS sequence"/>
</dbReference>
<evidence type="ECO:0000256" key="10">
    <source>
        <dbReference type="SAM" id="MobiDB-lite"/>
    </source>
</evidence>
<evidence type="ECO:0000256" key="6">
    <source>
        <dbReference type="ARBA" id="ARBA00023145"/>
    </source>
</evidence>
<feature type="region of interest" description="Disordered" evidence="10">
    <location>
        <begin position="387"/>
        <end position="416"/>
    </location>
</feature>
<dbReference type="InterPro" id="IPR000101">
    <property type="entry name" value="GGT_peptidase"/>
</dbReference>
<dbReference type="Gene3D" id="1.10.246.130">
    <property type="match status" value="1"/>
</dbReference>
<organism evidence="11 12">
    <name type="scientific">Saccharopolyspora halophila</name>
    <dbReference type="NCBI Taxonomy" id="405551"/>
    <lineage>
        <taxon>Bacteria</taxon>
        <taxon>Bacillati</taxon>
        <taxon>Actinomycetota</taxon>
        <taxon>Actinomycetes</taxon>
        <taxon>Pseudonocardiales</taxon>
        <taxon>Pseudonocardiaceae</taxon>
        <taxon>Saccharopolyspora</taxon>
    </lineage>
</organism>
<comment type="similarity">
    <text evidence="3 9">Belongs to the gamma-glutamyltransferase family.</text>
</comment>
<evidence type="ECO:0000256" key="9">
    <source>
        <dbReference type="RuleBase" id="RU368036"/>
    </source>
</evidence>
<dbReference type="InterPro" id="IPR029055">
    <property type="entry name" value="Ntn_hydrolases_N"/>
</dbReference>
<reference evidence="11 12" key="1">
    <citation type="journal article" date="2019" name="Int. J. Syst. Evol. Microbiol.">
        <title>The Global Catalogue of Microorganisms (GCM) 10K type strain sequencing project: providing services to taxonomists for standard genome sequencing and annotation.</title>
        <authorList>
            <consortium name="The Broad Institute Genomics Platform"/>
            <consortium name="The Broad Institute Genome Sequencing Center for Infectious Disease"/>
            <person name="Wu L."/>
            <person name="Ma J."/>
        </authorList>
    </citation>
    <scope>NUCLEOTIDE SEQUENCE [LARGE SCALE GENOMIC DNA]</scope>
    <source>
        <strain evidence="11 12">JCM 16221</strain>
    </source>
</reference>
<accession>A0ABN3G6F4</accession>
<keyword evidence="9" id="KW-0317">Glutathione biosynthesis</keyword>
<comment type="PTM">
    <text evidence="9">Cleaved by autocatalysis into a large and a small subunit.</text>
</comment>
<keyword evidence="5 9" id="KW-0378">Hydrolase</keyword>
<dbReference type="InterPro" id="IPR043137">
    <property type="entry name" value="GGT_ssub_C"/>
</dbReference>
<dbReference type="PANTHER" id="PTHR43199">
    <property type="entry name" value="GLUTATHIONE HYDROLASE"/>
    <property type="match status" value="1"/>
</dbReference>
<evidence type="ECO:0000256" key="4">
    <source>
        <dbReference type="ARBA" id="ARBA00022679"/>
    </source>
</evidence>
<dbReference type="NCBIfam" id="TIGR00066">
    <property type="entry name" value="g_glut_trans"/>
    <property type="match status" value="1"/>
</dbReference>
<feature type="region of interest" description="Disordered" evidence="10">
    <location>
        <begin position="459"/>
        <end position="485"/>
    </location>
</feature>
<dbReference type="EMBL" id="BAAARA010000007">
    <property type="protein sequence ID" value="GAA2345225.1"/>
    <property type="molecule type" value="Genomic_DNA"/>
</dbReference>
<feature type="region of interest" description="Disordered" evidence="10">
    <location>
        <begin position="529"/>
        <end position="550"/>
    </location>
</feature>
<evidence type="ECO:0000256" key="7">
    <source>
        <dbReference type="ARBA" id="ARBA00023315"/>
    </source>
</evidence>
<evidence type="ECO:0000313" key="11">
    <source>
        <dbReference type="EMBL" id="GAA2345225.1"/>
    </source>
</evidence>
<keyword evidence="4 9" id="KW-0808">Transferase</keyword>
<evidence type="ECO:0000256" key="8">
    <source>
        <dbReference type="ARBA" id="ARBA00047417"/>
    </source>
</evidence>
<dbReference type="PANTHER" id="PTHR43199:SF1">
    <property type="entry name" value="GLUTATHIONE HYDROLASE PROENZYME"/>
    <property type="match status" value="1"/>
</dbReference>
<name>A0ABN3G6F4_9PSEU</name>
<dbReference type="Pfam" id="PF01019">
    <property type="entry name" value="G_glu_transpept"/>
    <property type="match status" value="1"/>
</dbReference>
<dbReference type="InterPro" id="IPR043138">
    <property type="entry name" value="GGT_lsub"/>
</dbReference>
<dbReference type="InterPro" id="IPR051792">
    <property type="entry name" value="GGT_bact"/>
</dbReference>
<comment type="catalytic activity">
    <reaction evidence="8 9">
        <text>an N-terminal (5-L-glutamyl)-[peptide] + an alpha-amino acid = 5-L-glutamyl amino acid + an N-terminal L-alpha-aminoacyl-[peptide]</text>
        <dbReference type="Rhea" id="RHEA:23904"/>
        <dbReference type="Rhea" id="RHEA-COMP:9780"/>
        <dbReference type="Rhea" id="RHEA-COMP:9795"/>
        <dbReference type="ChEBI" id="CHEBI:77644"/>
        <dbReference type="ChEBI" id="CHEBI:78597"/>
        <dbReference type="ChEBI" id="CHEBI:78599"/>
        <dbReference type="ChEBI" id="CHEBI:78608"/>
        <dbReference type="EC" id="2.3.2.2"/>
    </reaction>
</comment>
<evidence type="ECO:0000256" key="5">
    <source>
        <dbReference type="ARBA" id="ARBA00022801"/>
    </source>
</evidence>
<comment type="caution">
    <text evidence="11">The sequence shown here is derived from an EMBL/GenBank/DDBJ whole genome shotgun (WGS) entry which is preliminary data.</text>
</comment>
<keyword evidence="6 9" id="KW-0865">Zymogen</keyword>